<reference evidence="2 3" key="1">
    <citation type="submission" date="2019-09" db="EMBL/GenBank/DDBJ databases">
        <title>Bird 10,000 Genomes (B10K) Project - Family phase.</title>
        <authorList>
            <person name="Zhang G."/>
        </authorList>
    </citation>
    <scope>NUCLEOTIDE SEQUENCE [LARGE SCALE GENOMIC DNA]</scope>
    <source>
        <strain evidence="2">B10K-DU-007-40</strain>
        <tissue evidence="2">Mixed tissue sample</tissue>
    </source>
</reference>
<proteinExistence type="predicted"/>
<feature type="region of interest" description="Disordered" evidence="1">
    <location>
        <begin position="303"/>
        <end position="331"/>
    </location>
</feature>
<dbReference type="PANTHER" id="PTHR15863">
    <property type="entry name" value="MRN COMPLEX-INTERACTING PROTEIN"/>
    <property type="match status" value="1"/>
</dbReference>
<dbReference type="PANTHER" id="PTHR15863:SF2">
    <property type="entry name" value="MRN COMPLEX-INTERACTING PROTEIN"/>
    <property type="match status" value="1"/>
</dbReference>
<feature type="non-terminal residue" evidence="2">
    <location>
        <position position="1"/>
    </location>
</feature>
<dbReference type="GO" id="GO:0003682">
    <property type="term" value="F:chromatin binding"/>
    <property type="evidence" value="ECO:0007669"/>
    <property type="project" value="TreeGrafter"/>
</dbReference>
<name>A0A7L0DU14_TROML</name>
<dbReference type="GO" id="GO:0007095">
    <property type="term" value="P:mitotic G2 DNA damage checkpoint signaling"/>
    <property type="evidence" value="ECO:0007669"/>
    <property type="project" value="TreeGrafter"/>
</dbReference>
<evidence type="ECO:0000313" key="2">
    <source>
        <dbReference type="EMBL" id="NXJ74200.1"/>
    </source>
</evidence>
<feature type="compositionally biased region" description="Low complexity" evidence="1">
    <location>
        <begin position="155"/>
        <end position="164"/>
    </location>
</feature>
<accession>A0A7L0DU14</accession>
<sequence>PVSLVFINSLQVYGQGSGLDCRRHVQKLNLLQGEAEEAIGWTSWPKMRILYFAVFSNSSVLQEGGAEVSRWTKYLDKDSEDQEDEEEEADTERQQFCSRRKNTVEEQRKHQKSLHSGDVQEYAEESGVFQLAYQAKKRKKYLVAAPGQDDGGAVSGDSVVSESVVPEEKTQTPTAHTKPSKWEKFLSCSENYSDAAARVTPSPQEGSGRLGLHSTAAVASRCPEQAQRTLPRGTGFEFKKRVASTEQLASKLPGTMVPSSSCSVEEDVLSREPQSQFLRVGSGATEPTAGRCCLASTRRANMLINSNTGPKPSSISSEQLFCTNEEFDDDL</sequence>
<keyword evidence="3" id="KW-1185">Reference proteome</keyword>
<feature type="non-terminal residue" evidence="2">
    <location>
        <position position="331"/>
    </location>
</feature>
<organism evidence="2 3">
    <name type="scientific">Trogon melanurus</name>
    <name type="common">Black-tailed trogon</name>
    <dbReference type="NCBI Taxonomy" id="56311"/>
    <lineage>
        <taxon>Eukaryota</taxon>
        <taxon>Metazoa</taxon>
        <taxon>Chordata</taxon>
        <taxon>Craniata</taxon>
        <taxon>Vertebrata</taxon>
        <taxon>Euteleostomi</taxon>
        <taxon>Archelosauria</taxon>
        <taxon>Archosauria</taxon>
        <taxon>Dinosauria</taxon>
        <taxon>Saurischia</taxon>
        <taxon>Theropoda</taxon>
        <taxon>Coelurosauria</taxon>
        <taxon>Aves</taxon>
        <taxon>Neognathae</taxon>
        <taxon>Neoaves</taxon>
        <taxon>Telluraves</taxon>
        <taxon>Coraciimorphae</taxon>
        <taxon>Trogoniformes</taxon>
        <taxon>Trogonidae</taxon>
        <taxon>Trogon</taxon>
    </lineage>
</organism>
<evidence type="ECO:0000256" key="1">
    <source>
        <dbReference type="SAM" id="MobiDB-lite"/>
    </source>
</evidence>
<dbReference type="EMBL" id="VXAG01000023">
    <property type="protein sequence ID" value="NXJ74200.1"/>
    <property type="molecule type" value="Genomic_DNA"/>
</dbReference>
<dbReference type="Proteomes" id="UP000550660">
    <property type="component" value="Unassembled WGS sequence"/>
</dbReference>
<feature type="compositionally biased region" description="Acidic residues" evidence="1">
    <location>
        <begin position="78"/>
        <end position="90"/>
    </location>
</feature>
<feature type="region of interest" description="Disordered" evidence="1">
    <location>
        <begin position="78"/>
        <end position="119"/>
    </location>
</feature>
<feature type="compositionally biased region" description="Polar residues" evidence="1">
    <location>
        <begin position="303"/>
        <end position="322"/>
    </location>
</feature>
<comment type="caution">
    <text evidence="2">The sequence shown here is derived from an EMBL/GenBank/DDBJ whole genome shotgun (WGS) entry which is preliminary data.</text>
</comment>
<dbReference type="AlphaFoldDB" id="A0A7L0DU14"/>
<protein>
    <submittedName>
        <fullName evidence="2">MRNIP protein</fullName>
    </submittedName>
</protein>
<dbReference type="OrthoDB" id="5960226at2759"/>
<dbReference type="GO" id="GO:0005634">
    <property type="term" value="C:nucleus"/>
    <property type="evidence" value="ECO:0007669"/>
    <property type="project" value="TreeGrafter"/>
</dbReference>
<evidence type="ECO:0000313" key="3">
    <source>
        <dbReference type="Proteomes" id="UP000550660"/>
    </source>
</evidence>
<feature type="region of interest" description="Disordered" evidence="1">
    <location>
        <begin position="146"/>
        <end position="178"/>
    </location>
</feature>
<dbReference type="InterPro" id="IPR032739">
    <property type="entry name" value="MRNIP"/>
</dbReference>
<gene>
    <name evidence="2" type="primary">Mrnip</name>
    <name evidence="2" type="ORF">TROMEL_R15625</name>
</gene>